<feature type="transmembrane region" description="Helical" evidence="1">
    <location>
        <begin position="103"/>
        <end position="121"/>
    </location>
</feature>
<evidence type="ECO:0000259" key="2">
    <source>
        <dbReference type="Pfam" id="PF02517"/>
    </source>
</evidence>
<comment type="caution">
    <text evidence="3">The sequence shown here is derived from an EMBL/GenBank/DDBJ whole genome shotgun (WGS) entry which is preliminary data.</text>
</comment>
<feature type="transmembrane region" description="Helical" evidence="1">
    <location>
        <begin position="179"/>
        <end position="200"/>
    </location>
</feature>
<organism evidence="3 4">
    <name type="scientific">Gemmiger gallinarum</name>
    <dbReference type="NCBI Taxonomy" id="2779354"/>
    <lineage>
        <taxon>Bacteria</taxon>
        <taxon>Bacillati</taxon>
        <taxon>Bacillota</taxon>
        <taxon>Clostridia</taxon>
        <taxon>Eubacteriales</taxon>
        <taxon>Gemmiger</taxon>
    </lineage>
</organism>
<feature type="transmembrane region" description="Helical" evidence="1">
    <location>
        <begin position="141"/>
        <end position="159"/>
    </location>
</feature>
<evidence type="ECO:0000313" key="3">
    <source>
        <dbReference type="EMBL" id="MBE5036401.1"/>
    </source>
</evidence>
<accession>A0ABR9QZW0</accession>
<dbReference type="PANTHER" id="PTHR35797">
    <property type="entry name" value="PROTEASE-RELATED"/>
    <property type="match status" value="1"/>
</dbReference>
<feature type="transmembrane region" description="Helical" evidence="1">
    <location>
        <begin position="41"/>
        <end position="62"/>
    </location>
</feature>
<keyword evidence="3" id="KW-0645">Protease</keyword>
<dbReference type="InterPro" id="IPR003675">
    <property type="entry name" value="Rce1/LyrA-like_dom"/>
</dbReference>
<dbReference type="RefSeq" id="WP_193499741.1">
    <property type="nucleotide sequence ID" value="NZ_JADCKC010000001.1"/>
</dbReference>
<feature type="transmembrane region" description="Helical" evidence="1">
    <location>
        <begin position="247"/>
        <end position="269"/>
    </location>
</feature>
<feature type="domain" description="CAAX prenyl protease 2/Lysostaphin resistance protein A-like" evidence="2">
    <location>
        <begin position="186"/>
        <end position="286"/>
    </location>
</feature>
<keyword evidence="3" id="KW-0378">Hydrolase</keyword>
<keyword evidence="4" id="KW-1185">Reference proteome</keyword>
<dbReference type="Pfam" id="PF02517">
    <property type="entry name" value="Rce1-like"/>
    <property type="match status" value="1"/>
</dbReference>
<name>A0ABR9QZW0_9FIRM</name>
<reference evidence="3 4" key="1">
    <citation type="submission" date="2020-10" db="EMBL/GenBank/DDBJ databases">
        <title>ChiBAC.</title>
        <authorList>
            <person name="Zenner C."/>
            <person name="Hitch T.C.A."/>
            <person name="Clavel T."/>
        </authorList>
    </citation>
    <scope>NUCLEOTIDE SEQUENCE [LARGE SCALE GENOMIC DNA]</scope>
    <source>
        <strain evidence="3 4">DSM 109015</strain>
    </source>
</reference>
<feature type="transmembrane region" description="Helical" evidence="1">
    <location>
        <begin position="307"/>
        <end position="327"/>
    </location>
</feature>
<proteinExistence type="predicted"/>
<keyword evidence="3" id="KW-0482">Metalloprotease</keyword>
<gene>
    <name evidence="3" type="ORF">INF35_01095</name>
</gene>
<dbReference type="EMBL" id="JADCKC010000001">
    <property type="protein sequence ID" value="MBE5036401.1"/>
    <property type="molecule type" value="Genomic_DNA"/>
</dbReference>
<feature type="transmembrane region" description="Helical" evidence="1">
    <location>
        <begin position="274"/>
        <end position="292"/>
    </location>
</feature>
<dbReference type="PANTHER" id="PTHR35797:SF1">
    <property type="entry name" value="PROTEASE"/>
    <property type="match status" value="1"/>
</dbReference>
<dbReference type="PROSITE" id="PS51257">
    <property type="entry name" value="PROKAR_LIPOPROTEIN"/>
    <property type="match status" value="1"/>
</dbReference>
<sequence length="348" mass="39266">MNEKNQSLSRKELWIFLAIAYGCPYLMGIPMYFGLSAGADVTAFPLAQMLYPAAGVMLAFLVTRRKDPMLPRGFYGFYLFVTAAMLVCCLCSVLMPGADWLSISNYAVIAASLIGWVILLATRREKRAAYELGWRKGSISGVWLCTLIFAGLYVLRIFLPAFLTGTQSPYLEYLLTPMPYIMLLNVVLNFFLSFLCFFGEEYGWRYFLQPRMQAKFGTRKGVILLGVVWGLWHLPLNLFYYAPDTPLQSILLQQITCICLGIVIAYGYLRTGNIWTAVIMHFLNNNMGLIFVPDLSFQNQAYGWGDVLYSLILMGVLHLPFLFSRVFNGKKPEPPQAQATNAPTDGQL</sequence>
<keyword evidence="1" id="KW-1133">Transmembrane helix</keyword>
<dbReference type="GO" id="GO:0008237">
    <property type="term" value="F:metallopeptidase activity"/>
    <property type="evidence" value="ECO:0007669"/>
    <property type="project" value="UniProtKB-KW"/>
</dbReference>
<keyword evidence="1" id="KW-0472">Membrane</keyword>
<keyword evidence="1" id="KW-0812">Transmembrane</keyword>
<evidence type="ECO:0000256" key="1">
    <source>
        <dbReference type="SAM" id="Phobius"/>
    </source>
</evidence>
<feature type="transmembrane region" description="Helical" evidence="1">
    <location>
        <begin position="74"/>
        <end position="97"/>
    </location>
</feature>
<evidence type="ECO:0000313" key="4">
    <source>
        <dbReference type="Proteomes" id="UP000768567"/>
    </source>
</evidence>
<protein>
    <submittedName>
        <fullName evidence="3">CPBP family intramembrane metalloprotease</fullName>
    </submittedName>
</protein>
<dbReference type="InterPro" id="IPR042150">
    <property type="entry name" value="MmRce1-like"/>
</dbReference>
<feature type="transmembrane region" description="Helical" evidence="1">
    <location>
        <begin position="221"/>
        <end position="241"/>
    </location>
</feature>
<feature type="transmembrane region" description="Helical" evidence="1">
    <location>
        <begin position="12"/>
        <end position="35"/>
    </location>
</feature>
<dbReference type="Proteomes" id="UP000768567">
    <property type="component" value="Unassembled WGS sequence"/>
</dbReference>